<evidence type="ECO:0000256" key="1">
    <source>
        <dbReference type="SAM" id="MobiDB-lite"/>
    </source>
</evidence>
<dbReference type="AlphaFoldDB" id="A0A061HU05"/>
<gene>
    <name evidence="2" type="ORF">H671_21284</name>
</gene>
<evidence type="ECO:0000313" key="2">
    <source>
        <dbReference type="EMBL" id="ERE52615.1"/>
    </source>
</evidence>
<dbReference type="EMBL" id="KE687884">
    <property type="protein sequence ID" value="ERE52615.1"/>
    <property type="molecule type" value="Genomic_DNA"/>
</dbReference>
<accession>A0A061HU05</accession>
<reference evidence="3" key="1">
    <citation type="journal article" date="2013" name="Nat. Biotechnol.">
        <title>Chinese hamster genome sequenced from sorted chromosomes.</title>
        <authorList>
            <person name="Brinkrolf K."/>
            <person name="Rupp O."/>
            <person name="Laux H."/>
            <person name="Kollin F."/>
            <person name="Ernst W."/>
            <person name="Linke B."/>
            <person name="Kofler R."/>
            <person name="Romand S."/>
            <person name="Hesse F."/>
            <person name="Budach W.E."/>
            <person name="Galosy S."/>
            <person name="Muller D."/>
            <person name="Noll T."/>
            <person name="Wienberg J."/>
            <person name="Jostock T."/>
            <person name="Leonard M."/>
            <person name="Grillari J."/>
            <person name="Tauch A."/>
            <person name="Goesmann A."/>
            <person name="Helk B."/>
            <person name="Mott J.E."/>
            <person name="Puhler A."/>
            <person name="Borth N."/>
        </authorList>
    </citation>
    <scope>NUCLEOTIDE SEQUENCE [LARGE SCALE GENOMIC DNA]</scope>
    <source>
        <strain evidence="3">17A/GY</strain>
    </source>
</reference>
<feature type="region of interest" description="Disordered" evidence="1">
    <location>
        <begin position="32"/>
        <end position="68"/>
    </location>
</feature>
<sequence>MRDEDACEDAGCMLGFVSLHSSCSWLFPFPKDEPRQRDSSLTNLKGMSKLGPGSPGKVLIGDTSDTGL</sequence>
<protein>
    <submittedName>
        <fullName evidence="2">Uncharacterized protein</fullName>
    </submittedName>
</protein>
<organism evidence="2 3">
    <name type="scientific">Cricetulus griseus</name>
    <name type="common">Chinese hamster</name>
    <name type="synonym">Cricetulus barabensis griseus</name>
    <dbReference type="NCBI Taxonomy" id="10029"/>
    <lineage>
        <taxon>Eukaryota</taxon>
        <taxon>Metazoa</taxon>
        <taxon>Chordata</taxon>
        <taxon>Craniata</taxon>
        <taxon>Vertebrata</taxon>
        <taxon>Euteleostomi</taxon>
        <taxon>Mammalia</taxon>
        <taxon>Eutheria</taxon>
        <taxon>Euarchontoglires</taxon>
        <taxon>Glires</taxon>
        <taxon>Rodentia</taxon>
        <taxon>Myomorpha</taxon>
        <taxon>Muroidea</taxon>
        <taxon>Cricetidae</taxon>
        <taxon>Cricetinae</taxon>
        <taxon>Cricetulus</taxon>
    </lineage>
</organism>
<dbReference type="Proteomes" id="UP000030759">
    <property type="component" value="Unassembled WGS sequence"/>
</dbReference>
<evidence type="ECO:0000313" key="3">
    <source>
        <dbReference type="Proteomes" id="UP000030759"/>
    </source>
</evidence>
<proteinExistence type="predicted"/>
<name>A0A061HU05_CRIGR</name>